<keyword evidence="5" id="KW-1185">Reference proteome</keyword>
<feature type="compositionally biased region" description="Basic and acidic residues" evidence="2">
    <location>
        <begin position="34"/>
        <end position="58"/>
    </location>
</feature>
<proteinExistence type="predicted"/>
<dbReference type="RefSeq" id="XP_066660632.1">
    <property type="nucleotide sequence ID" value="XM_066819747.1"/>
</dbReference>
<dbReference type="PROSITE" id="PS00028">
    <property type="entry name" value="ZINC_FINGER_C2H2_1"/>
    <property type="match status" value="1"/>
</dbReference>
<evidence type="ECO:0000313" key="5">
    <source>
        <dbReference type="Proteomes" id="UP001433268"/>
    </source>
</evidence>
<evidence type="ECO:0000256" key="2">
    <source>
        <dbReference type="SAM" id="MobiDB-lite"/>
    </source>
</evidence>
<name>A0ABR1UQN4_9PEZI</name>
<keyword evidence="1" id="KW-0863">Zinc-finger</keyword>
<organism evidence="4 5">
    <name type="scientific">Apiospora hydei</name>
    <dbReference type="NCBI Taxonomy" id="1337664"/>
    <lineage>
        <taxon>Eukaryota</taxon>
        <taxon>Fungi</taxon>
        <taxon>Dikarya</taxon>
        <taxon>Ascomycota</taxon>
        <taxon>Pezizomycotina</taxon>
        <taxon>Sordariomycetes</taxon>
        <taxon>Xylariomycetidae</taxon>
        <taxon>Amphisphaeriales</taxon>
        <taxon>Apiosporaceae</taxon>
        <taxon>Apiospora</taxon>
    </lineage>
</organism>
<feature type="compositionally biased region" description="Low complexity" evidence="2">
    <location>
        <begin position="19"/>
        <end position="33"/>
    </location>
</feature>
<protein>
    <recommendedName>
        <fullName evidence="3">C2H2-type domain-containing protein</fullName>
    </recommendedName>
</protein>
<feature type="region of interest" description="Disordered" evidence="2">
    <location>
        <begin position="1"/>
        <end position="140"/>
    </location>
</feature>
<dbReference type="PANTHER" id="PTHR36167:SF3">
    <property type="entry name" value="C2H2 FINGER DOMAIN TRANSCRIPTION FACTOR (EUROFUNG)-RELATED"/>
    <property type="match status" value="1"/>
</dbReference>
<dbReference type="PANTHER" id="PTHR36167">
    <property type="entry name" value="C2H2 FINGER DOMAIN TRANSCRIPTION FACTOR (EUROFUNG)-RELATED"/>
    <property type="match status" value="1"/>
</dbReference>
<dbReference type="Proteomes" id="UP001433268">
    <property type="component" value="Unassembled WGS sequence"/>
</dbReference>
<evidence type="ECO:0000256" key="1">
    <source>
        <dbReference type="PROSITE-ProRule" id="PRU00042"/>
    </source>
</evidence>
<feature type="domain" description="C2H2-type" evidence="3">
    <location>
        <begin position="146"/>
        <end position="177"/>
    </location>
</feature>
<dbReference type="EMBL" id="JAQQWN010000011">
    <property type="protein sequence ID" value="KAK8061212.1"/>
    <property type="molecule type" value="Genomic_DNA"/>
</dbReference>
<gene>
    <name evidence="4" type="ORF">PG997_015433</name>
</gene>
<accession>A0ABR1UQN4</accession>
<evidence type="ECO:0000313" key="4">
    <source>
        <dbReference type="EMBL" id="KAK8061212.1"/>
    </source>
</evidence>
<dbReference type="InterPro" id="IPR039327">
    <property type="entry name" value="CON7-like"/>
</dbReference>
<dbReference type="InterPro" id="IPR013087">
    <property type="entry name" value="Znf_C2H2_type"/>
</dbReference>
<dbReference type="PROSITE" id="PS50157">
    <property type="entry name" value="ZINC_FINGER_C2H2_2"/>
    <property type="match status" value="1"/>
</dbReference>
<keyword evidence="1" id="KW-0479">Metal-binding</keyword>
<evidence type="ECO:0000259" key="3">
    <source>
        <dbReference type="PROSITE" id="PS50157"/>
    </source>
</evidence>
<reference evidence="4 5" key="1">
    <citation type="submission" date="2023-01" db="EMBL/GenBank/DDBJ databases">
        <title>Analysis of 21 Apiospora genomes using comparative genomics revels a genus with tremendous synthesis potential of carbohydrate active enzymes and secondary metabolites.</title>
        <authorList>
            <person name="Sorensen T."/>
        </authorList>
    </citation>
    <scope>NUCLEOTIDE SEQUENCE [LARGE SCALE GENOMIC DNA]</scope>
    <source>
        <strain evidence="4 5">CBS 114990</strain>
    </source>
</reference>
<comment type="caution">
    <text evidence="4">The sequence shown here is derived from an EMBL/GenBank/DDBJ whole genome shotgun (WGS) entry which is preliminary data.</text>
</comment>
<feature type="compositionally biased region" description="Basic and acidic residues" evidence="2">
    <location>
        <begin position="193"/>
        <end position="215"/>
    </location>
</feature>
<dbReference type="GeneID" id="92052807"/>
<keyword evidence="1" id="KW-0862">Zinc</keyword>
<sequence>MAPHRKPETSASARQPEPGESSSQQLQRQQQGQHEQRYESREANSNSDSRRMRTEENASRAMGYTAASRPSLWGRHEPIGQHMAPQFSGFLGNNADPGTLGLPARPYPPYDHGGHSQLSPPYEPSFAQVHESKRRRRRPEEIDRIYTCGWKDCTKGYGTLNHLNAHVTMQSHGEKRKPEEFKEIRRQWKARKKEKEQQERQRITDAEKAERPPGQ</sequence>
<feature type="region of interest" description="Disordered" evidence="2">
    <location>
        <begin position="188"/>
        <end position="215"/>
    </location>
</feature>